<organism evidence="2 3">
    <name type="scientific">Thermococcus profundus</name>
    <dbReference type="NCBI Taxonomy" id="49899"/>
    <lineage>
        <taxon>Archaea</taxon>
        <taxon>Methanobacteriati</taxon>
        <taxon>Methanobacteriota</taxon>
        <taxon>Thermococci</taxon>
        <taxon>Thermococcales</taxon>
        <taxon>Thermococcaceae</taxon>
        <taxon>Thermococcus</taxon>
    </lineage>
</organism>
<keyword evidence="2" id="KW-0418">Kinase</keyword>
<dbReference type="InterPro" id="IPR001387">
    <property type="entry name" value="Cro/C1-type_HTH"/>
</dbReference>
<keyword evidence="2" id="KW-0808">Transferase</keyword>
<dbReference type="PANTHER" id="PTHR40730:SF4">
    <property type="entry name" value="TRANSCRIPTIONAL REGULATOR"/>
    <property type="match status" value="1"/>
</dbReference>
<dbReference type="KEGG" id="tprf:A3L09_02085"/>
<reference evidence="2 3" key="1">
    <citation type="submission" date="2016-03" db="EMBL/GenBank/DDBJ databases">
        <title>Complete genome sequence of Thermococcus profundus strain DT5432.</title>
        <authorList>
            <person name="Oger P.M."/>
        </authorList>
    </citation>
    <scope>NUCLEOTIDE SEQUENCE [LARGE SCALE GENOMIC DNA]</scope>
    <source>
        <strain evidence="2 3">DT 5432</strain>
    </source>
</reference>
<dbReference type="RefSeq" id="WP_088857408.1">
    <property type="nucleotide sequence ID" value="NZ_CP014862.1"/>
</dbReference>
<dbReference type="AlphaFoldDB" id="A0A2Z2MBU8"/>
<gene>
    <name evidence="2" type="ORF">A3L09_02085</name>
</gene>
<dbReference type="Pfam" id="PF10120">
    <property type="entry name" value="ThiN"/>
    <property type="match status" value="1"/>
</dbReference>
<dbReference type="InterPro" id="IPR036409">
    <property type="entry name" value="Aldolase_II/adducin_N_sf"/>
</dbReference>
<evidence type="ECO:0000313" key="3">
    <source>
        <dbReference type="Proteomes" id="UP000250179"/>
    </source>
</evidence>
<dbReference type="SUPFAM" id="SSF47413">
    <property type="entry name" value="lambda repressor-like DNA-binding domains"/>
    <property type="match status" value="1"/>
</dbReference>
<dbReference type="Pfam" id="PF01381">
    <property type="entry name" value="HTH_3"/>
    <property type="match status" value="1"/>
</dbReference>
<feature type="domain" description="HTH cro/C1-type" evidence="1">
    <location>
        <begin position="28"/>
        <end position="64"/>
    </location>
</feature>
<proteinExistence type="predicted"/>
<dbReference type="Gene3D" id="1.10.260.40">
    <property type="entry name" value="lambda repressor-like DNA-binding domains"/>
    <property type="match status" value="1"/>
</dbReference>
<dbReference type="OrthoDB" id="26806at2157"/>
<evidence type="ECO:0000259" key="1">
    <source>
        <dbReference type="PROSITE" id="PS50943"/>
    </source>
</evidence>
<dbReference type="GO" id="GO:0003677">
    <property type="term" value="F:DNA binding"/>
    <property type="evidence" value="ECO:0007669"/>
    <property type="project" value="InterPro"/>
</dbReference>
<dbReference type="EMBL" id="CP014862">
    <property type="protein sequence ID" value="ASJ02142.1"/>
    <property type="molecule type" value="Genomic_DNA"/>
</dbReference>
<dbReference type="Proteomes" id="UP000250179">
    <property type="component" value="Chromosome"/>
</dbReference>
<dbReference type="GO" id="GO:0016301">
    <property type="term" value="F:kinase activity"/>
    <property type="evidence" value="ECO:0007669"/>
    <property type="project" value="UniProtKB-KW"/>
</dbReference>
<keyword evidence="3" id="KW-1185">Reference proteome</keyword>
<dbReference type="InterPro" id="IPR019293">
    <property type="entry name" value="ThiN"/>
</dbReference>
<evidence type="ECO:0000313" key="2">
    <source>
        <dbReference type="EMBL" id="ASJ02142.1"/>
    </source>
</evidence>
<protein>
    <submittedName>
        <fullName evidence="2">Phosphomethylpyrimidine kinase</fullName>
    </submittedName>
</protein>
<name>A0A2Z2MBU8_THEPR</name>
<dbReference type="PROSITE" id="PS50943">
    <property type="entry name" value="HTH_CROC1"/>
    <property type="match status" value="1"/>
</dbReference>
<dbReference type="InterPro" id="IPR010982">
    <property type="entry name" value="Lambda_DNA-bd_dom_sf"/>
</dbReference>
<accession>A0A2Z2MBU8</accession>
<dbReference type="Gene3D" id="3.40.225.10">
    <property type="entry name" value="Class II aldolase/adducin N-terminal domain"/>
    <property type="match status" value="1"/>
</dbReference>
<dbReference type="GeneID" id="33319161"/>
<dbReference type="SUPFAM" id="SSF53639">
    <property type="entry name" value="AraD/HMP-PK domain-like"/>
    <property type="match status" value="1"/>
</dbReference>
<dbReference type="PANTHER" id="PTHR40730">
    <property type="entry name" value="TRANSCRIPTIONAL REGULATOR PROTEIN-LIKE PROTEIN"/>
    <property type="match status" value="1"/>
</dbReference>
<sequence length="302" mass="33367">MRTPAVYLAEEIMPYLRGKLAEILYRGGFKQAEIADYLGVTQAMVSKYLAGKYKKPPTELAGRIDGIAEEVGKFIIYGGSKEDAVVLVSRRLVELFQSGFLCKFYSEYAGISEEACRTIYSVQRHRGEVLEKLAVALRTLLELRGFGELIPEVRTNFAYALPSPMGPEDVAAVPGRITIAKGKPYALPPEFGASRFTSGILVEVGKLRPEIRSVINLRYGEDVENALKRAGFEYVRVRTGGMSEEEAVKVIASVFGSGLYDAVVDEGGHGVEPLVYIFGRDPFEVVDKLRKLVRALENEKAK</sequence>